<dbReference type="InterPro" id="IPR020845">
    <property type="entry name" value="AMP-binding_CS"/>
</dbReference>
<feature type="region of interest" description="Disordered" evidence="4">
    <location>
        <begin position="504"/>
        <end position="525"/>
    </location>
</feature>
<dbReference type="GO" id="GO:0008610">
    <property type="term" value="P:lipid biosynthetic process"/>
    <property type="evidence" value="ECO:0007669"/>
    <property type="project" value="UniProtKB-ARBA"/>
</dbReference>
<evidence type="ECO:0000256" key="4">
    <source>
        <dbReference type="SAM" id="MobiDB-lite"/>
    </source>
</evidence>
<dbReference type="PANTHER" id="PTHR45527">
    <property type="entry name" value="NONRIBOSOMAL PEPTIDE SYNTHETASE"/>
    <property type="match status" value="1"/>
</dbReference>
<dbReference type="FunFam" id="1.10.1200.10:FF:000005">
    <property type="entry name" value="Nonribosomal peptide synthetase 1"/>
    <property type="match status" value="1"/>
</dbReference>
<dbReference type="Gene3D" id="3.30.559.30">
    <property type="entry name" value="Nonribosomal peptide synthetase, condensation domain"/>
    <property type="match status" value="1"/>
</dbReference>
<dbReference type="Pfam" id="PF00501">
    <property type="entry name" value="AMP-binding"/>
    <property type="match status" value="2"/>
</dbReference>
<dbReference type="Gene3D" id="3.40.50.12780">
    <property type="entry name" value="N-terminal domain of ligase-like"/>
    <property type="match status" value="2"/>
</dbReference>
<dbReference type="InterPro" id="IPR006162">
    <property type="entry name" value="Ppantetheine_attach_site"/>
</dbReference>
<dbReference type="SUPFAM" id="SSF52777">
    <property type="entry name" value="CoA-dependent acyltransferases"/>
    <property type="match status" value="2"/>
</dbReference>
<name>A0A7W7QVG6_9ACTN</name>
<keyword evidence="2" id="KW-0596">Phosphopantetheine</keyword>
<dbReference type="PROSITE" id="PS00012">
    <property type="entry name" value="PHOSPHOPANTETHEINE"/>
    <property type="match status" value="1"/>
</dbReference>
<keyword evidence="7" id="KW-1185">Reference proteome</keyword>
<dbReference type="InterPro" id="IPR045851">
    <property type="entry name" value="AMP-bd_C_sf"/>
</dbReference>
<dbReference type="SMART" id="SM00823">
    <property type="entry name" value="PKS_PP"/>
    <property type="match status" value="2"/>
</dbReference>
<dbReference type="Pfam" id="PF00550">
    <property type="entry name" value="PP-binding"/>
    <property type="match status" value="2"/>
</dbReference>
<dbReference type="NCBIfam" id="TIGR01733">
    <property type="entry name" value="AA-adenyl-dom"/>
    <property type="match status" value="2"/>
</dbReference>
<dbReference type="PROSITE" id="PS50075">
    <property type="entry name" value="CARRIER"/>
    <property type="match status" value="2"/>
</dbReference>
<dbReference type="GO" id="GO:0003824">
    <property type="term" value="F:catalytic activity"/>
    <property type="evidence" value="ECO:0007669"/>
    <property type="project" value="InterPro"/>
</dbReference>
<dbReference type="Gene3D" id="1.10.1200.10">
    <property type="entry name" value="ACP-like"/>
    <property type="match status" value="2"/>
</dbReference>
<dbReference type="Proteomes" id="UP000552644">
    <property type="component" value="Unassembled WGS sequence"/>
</dbReference>
<dbReference type="CDD" id="cd05930">
    <property type="entry name" value="A_NRPS"/>
    <property type="match status" value="1"/>
</dbReference>
<dbReference type="InterPro" id="IPR025110">
    <property type="entry name" value="AMP-bd_C"/>
</dbReference>
<comment type="cofactor">
    <cofactor evidence="1">
        <name>pantetheine 4'-phosphate</name>
        <dbReference type="ChEBI" id="CHEBI:47942"/>
    </cofactor>
</comment>
<dbReference type="GO" id="GO:0031177">
    <property type="term" value="F:phosphopantetheine binding"/>
    <property type="evidence" value="ECO:0007669"/>
    <property type="project" value="InterPro"/>
</dbReference>
<dbReference type="InterPro" id="IPR036736">
    <property type="entry name" value="ACP-like_sf"/>
</dbReference>
<dbReference type="SUPFAM" id="SSF47336">
    <property type="entry name" value="ACP-like"/>
    <property type="match status" value="2"/>
</dbReference>
<proteinExistence type="predicted"/>
<feature type="region of interest" description="Disordered" evidence="4">
    <location>
        <begin position="411"/>
        <end position="436"/>
    </location>
</feature>
<evidence type="ECO:0000256" key="2">
    <source>
        <dbReference type="ARBA" id="ARBA00022450"/>
    </source>
</evidence>
<dbReference type="InterPro" id="IPR010071">
    <property type="entry name" value="AA_adenyl_dom"/>
</dbReference>
<evidence type="ECO:0000313" key="7">
    <source>
        <dbReference type="Proteomes" id="UP000552644"/>
    </source>
</evidence>
<comment type="caution">
    <text evidence="6">The sequence shown here is derived from an EMBL/GenBank/DDBJ whole genome shotgun (WGS) entry which is preliminary data.</text>
</comment>
<feature type="domain" description="Carrier" evidence="5">
    <location>
        <begin position="432"/>
        <end position="507"/>
    </location>
</feature>
<dbReference type="CDD" id="cd19531">
    <property type="entry name" value="LCL_NRPS-like"/>
    <property type="match status" value="1"/>
</dbReference>
<evidence type="ECO:0000259" key="5">
    <source>
        <dbReference type="PROSITE" id="PS50075"/>
    </source>
</evidence>
<evidence type="ECO:0000313" key="6">
    <source>
        <dbReference type="EMBL" id="MBB4920512.1"/>
    </source>
</evidence>
<dbReference type="GO" id="GO:0044550">
    <property type="term" value="P:secondary metabolite biosynthetic process"/>
    <property type="evidence" value="ECO:0007669"/>
    <property type="project" value="TreeGrafter"/>
</dbReference>
<sequence>MRAQDPVNGLVALLAVLRVGATHLALDPTAPEDRDRFILRDSATRLVLSDETDDDTWNLQPEGTEHEGAHAAYLVYTSGTTGRPKGVSVSYGALGEHLAGITERFGLREDDRVLRFAPPYVDVAVEQALAPLTVGATVVFGAERAPAIGDLLDLLRRERVTVANLPAGYWNELALGLDRTRLPEGHSLRLMISGSERMSPRAARAWLRHAPGVRLLNAYGPTECVVTATVHEVTEVVTDEIPIGTACGDRTLHVLDPESVPCPPGVAGELHIGGSPLALGYPGRPGLTAQRFVPDPYGAPGARMYRTGDLVRLDADGNLVFLGRTDDQVKIRGHRVEPAETQRVLEGHPAVRRCAVIGQHDEDGRTRLVGYVVTETPNTGELTAFLAERLPAYLLPAHLVPLDRLPLTEGGKLDRDALPPIPRGPAHSAGEPPRTETERLLADLWREVLGVETIGRGDDFFALGGDSLAALRITARLFGHFGKGLSPQAVFDTPVLSDLATRLDAERAPQQPSPERTPYEENEKDRPLSLGQHALWLAEQWNPGAPLYNVPWLFRLRGPVDVPALEHSLTALVERHEALRTVFPATLGEPEQVVLSPFPVLLGVEDHSEEVVAREARRPFDLEHGPLFRTLLLRDGEDGWALLVVLHHIVWDEWSLGVFETELAELYAAHLADRSPQLADLPTRPRDHAVRQRRLALDEGLAYWERRLDGAPRELALPADRAAGERTPSGAAVRFDLGADLAERVRDLARAEGATPFMVLLAAFCLMLRGRTGQEDLVVATPVADREHDEEGLIGYFVNLVPLRVRARTDVGFRELLGRVREDVLADLGHQDVPFQLLLDRVARDHSGERAAFAQVAFEMHRHNARPVRLGEADGTRELVPTGTSKFDLTWQITDDGERIFGVVEYSTDLFDAATVEGLTTGWRDALREAVELPVHEVFERRVREHPDRVALTEVDGVSLTYGELNVAANRLAHALNAHGVNPGDLVGLHLAHGASYVIALLAVLKAGAGYVPLEPGLPSARLTLMATEPDLSVILTTQPWTLTDTPVMDLTDLAAHPDTNPAHPADPERVFYIPYTSGSTGHPKGTLVPHRAIPGFFTNVSYATWGPEAVTLLHSALSWDGNLVEILPPLLTGGRIVIHTGPNRDPLSVAETAQAHNVTHLFLPTVAFNTIITTNPHHLAGIKYLMFGGEAVTVRHVHTALTELPDTRLIHCYGPSECTVFATAHPVTAADLNRPTIPIGTPIGDRTVHLIDVETGLLVTEPGEPGEVCISGPSLAHGYLNRPTLTATAFRPYANGRLYRTGDLATYTPDGLLLFQRRTDTQHKIRGYRIELTEIENVLTTHPHITHAAVTTHPDPTGTLRLTAYLTTAENLTATDIRTHLTPHLPDYMIPTTYLTLPALPTTHNGKTDRAALPPPHTLTPLPTGQEAVAETDPLHRTLTGIWERVLGLASVGAEDDVFELGAHSFAIAKVKARVAVALRIDLPPRVFFTARTVAEQAAVLLEKASSPQAVLRRAEAVAALPELDDHEWAAAVADITDGED</sequence>
<dbReference type="PANTHER" id="PTHR45527:SF1">
    <property type="entry name" value="FATTY ACID SYNTHASE"/>
    <property type="match status" value="1"/>
</dbReference>
<reference evidence="6 7" key="1">
    <citation type="submission" date="2020-08" db="EMBL/GenBank/DDBJ databases">
        <title>Genomic Encyclopedia of Type Strains, Phase III (KMG-III): the genomes of soil and plant-associated and newly described type strains.</title>
        <authorList>
            <person name="Whitman W."/>
        </authorList>
    </citation>
    <scope>NUCLEOTIDE SEQUENCE [LARGE SCALE GENOMIC DNA]</scope>
    <source>
        <strain evidence="6 7">CECT 8840</strain>
    </source>
</reference>
<evidence type="ECO:0000256" key="3">
    <source>
        <dbReference type="ARBA" id="ARBA00022553"/>
    </source>
</evidence>
<dbReference type="InterPro" id="IPR000873">
    <property type="entry name" value="AMP-dep_synth/lig_dom"/>
</dbReference>
<gene>
    <name evidence="6" type="ORF">FHS44_007663</name>
</gene>
<dbReference type="InterPro" id="IPR042099">
    <property type="entry name" value="ANL_N_sf"/>
</dbReference>
<evidence type="ECO:0000256" key="1">
    <source>
        <dbReference type="ARBA" id="ARBA00001957"/>
    </source>
</evidence>
<dbReference type="Gene3D" id="3.30.559.10">
    <property type="entry name" value="Chloramphenicol acetyltransferase-like domain"/>
    <property type="match status" value="1"/>
</dbReference>
<protein>
    <submittedName>
        <fullName evidence="6">Amino acid adenylation domain-containing protein</fullName>
    </submittedName>
</protein>
<dbReference type="PROSITE" id="PS00455">
    <property type="entry name" value="AMP_BINDING"/>
    <property type="match status" value="2"/>
</dbReference>
<dbReference type="GO" id="GO:0043041">
    <property type="term" value="P:amino acid activation for nonribosomal peptide biosynthetic process"/>
    <property type="evidence" value="ECO:0007669"/>
    <property type="project" value="TreeGrafter"/>
</dbReference>
<accession>A0A7W7QVG6</accession>
<dbReference type="EMBL" id="JACHJP010000014">
    <property type="protein sequence ID" value="MBB4920512.1"/>
    <property type="molecule type" value="Genomic_DNA"/>
</dbReference>
<dbReference type="InterPro" id="IPR001242">
    <property type="entry name" value="Condensation_dom"/>
</dbReference>
<organism evidence="6 7">
    <name type="scientific">Streptosporangium saharense</name>
    <dbReference type="NCBI Taxonomy" id="1706840"/>
    <lineage>
        <taxon>Bacteria</taxon>
        <taxon>Bacillati</taxon>
        <taxon>Actinomycetota</taxon>
        <taxon>Actinomycetes</taxon>
        <taxon>Streptosporangiales</taxon>
        <taxon>Streptosporangiaceae</taxon>
        <taxon>Streptosporangium</taxon>
    </lineage>
</organism>
<dbReference type="Gene3D" id="3.30.300.30">
    <property type="match status" value="2"/>
</dbReference>
<dbReference type="InterPro" id="IPR020806">
    <property type="entry name" value="PKS_PP-bd"/>
</dbReference>
<dbReference type="Pfam" id="PF00668">
    <property type="entry name" value="Condensation"/>
    <property type="match status" value="1"/>
</dbReference>
<dbReference type="Pfam" id="PF13193">
    <property type="entry name" value="AMP-binding_C"/>
    <property type="match status" value="2"/>
</dbReference>
<dbReference type="InterPro" id="IPR009081">
    <property type="entry name" value="PP-bd_ACP"/>
</dbReference>
<dbReference type="GO" id="GO:0005737">
    <property type="term" value="C:cytoplasm"/>
    <property type="evidence" value="ECO:0007669"/>
    <property type="project" value="TreeGrafter"/>
</dbReference>
<dbReference type="InterPro" id="IPR023213">
    <property type="entry name" value="CAT-like_dom_sf"/>
</dbReference>
<keyword evidence="3" id="KW-0597">Phosphoprotein</keyword>
<feature type="domain" description="Carrier" evidence="5">
    <location>
        <begin position="1431"/>
        <end position="1506"/>
    </location>
</feature>
<dbReference type="SUPFAM" id="SSF56801">
    <property type="entry name" value="Acetyl-CoA synthetase-like"/>
    <property type="match status" value="2"/>
</dbReference>